<accession>A0A512DXV0</accession>
<dbReference type="CDD" id="cd16345">
    <property type="entry name" value="LMWP_ArsC"/>
    <property type="match status" value="1"/>
</dbReference>
<protein>
    <recommendedName>
        <fullName evidence="2">Phosphotyrosine protein phosphatase I domain-containing protein</fullName>
    </recommendedName>
</protein>
<keyword evidence="1" id="KW-0059">Arsenical resistance</keyword>
<dbReference type="SUPFAM" id="SSF52788">
    <property type="entry name" value="Phosphotyrosine protein phosphatases I"/>
    <property type="match status" value="1"/>
</dbReference>
<sequence>MESKKTYNVLFLCTGNSARSILAEAAVSRWGAGRFRGFSAGSQPKGTVHPLTLKLLSNLNYDIKGFRSKSWDEFAGPGAEPLDFVFTVCDNAAGEACPAWPGQPMTAHWGVEDPAAFVGPDDQGLKLFKRVYLELEARIKVFTSLRLEGLDKLSLQNRLRDIGRMRAEAVQGAAS</sequence>
<keyword evidence="4" id="KW-1185">Reference proteome</keyword>
<comment type="caution">
    <text evidence="3">The sequence shown here is derived from an EMBL/GenBank/DDBJ whole genome shotgun (WGS) entry which is preliminary data.</text>
</comment>
<name>A0A512DXV0_9PROT</name>
<dbReference type="EMBL" id="BJYZ01000027">
    <property type="protein sequence ID" value="GEO41307.1"/>
    <property type="molecule type" value="Genomic_DNA"/>
</dbReference>
<feature type="domain" description="Phosphotyrosine protein phosphatase I" evidence="2">
    <location>
        <begin position="7"/>
        <end position="145"/>
    </location>
</feature>
<dbReference type="Pfam" id="PF01451">
    <property type="entry name" value="LMWPc"/>
    <property type="match status" value="1"/>
</dbReference>
<dbReference type="OrthoDB" id="9793058at2"/>
<reference evidence="3 4" key="1">
    <citation type="submission" date="2019-07" db="EMBL/GenBank/DDBJ databases">
        <title>Whole genome shotgun sequence of Skermanella aerolata NBRC 106429.</title>
        <authorList>
            <person name="Hosoyama A."/>
            <person name="Uohara A."/>
            <person name="Ohji S."/>
            <person name="Ichikawa N."/>
        </authorList>
    </citation>
    <scope>NUCLEOTIDE SEQUENCE [LARGE SCALE GENOMIC DNA]</scope>
    <source>
        <strain evidence="3 4">NBRC 106429</strain>
    </source>
</reference>
<dbReference type="AlphaFoldDB" id="A0A512DXV0"/>
<dbReference type="InterPro" id="IPR023485">
    <property type="entry name" value="Ptyr_pPase"/>
</dbReference>
<evidence type="ECO:0000259" key="2">
    <source>
        <dbReference type="SMART" id="SM00226"/>
    </source>
</evidence>
<dbReference type="RefSeq" id="WP_044431543.1">
    <property type="nucleotide sequence ID" value="NZ_BJYZ01000027.1"/>
</dbReference>
<dbReference type="Proteomes" id="UP000321523">
    <property type="component" value="Unassembled WGS sequence"/>
</dbReference>
<dbReference type="PANTHER" id="PTHR43428">
    <property type="entry name" value="ARSENATE REDUCTASE"/>
    <property type="match status" value="1"/>
</dbReference>
<proteinExistence type="predicted"/>
<dbReference type="Gene3D" id="3.40.50.2300">
    <property type="match status" value="1"/>
</dbReference>
<evidence type="ECO:0000313" key="4">
    <source>
        <dbReference type="Proteomes" id="UP000321523"/>
    </source>
</evidence>
<organism evidence="3 4">
    <name type="scientific">Skermanella aerolata</name>
    <dbReference type="NCBI Taxonomy" id="393310"/>
    <lineage>
        <taxon>Bacteria</taxon>
        <taxon>Pseudomonadati</taxon>
        <taxon>Pseudomonadota</taxon>
        <taxon>Alphaproteobacteria</taxon>
        <taxon>Rhodospirillales</taxon>
        <taxon>Azospirillaceae</taxon>
        <taxon>Skermanella</taxon>
    </lineage>
</organism>
<dbReference type="InterPro" id="IPR036196">
    <property type="entry name" value="Ptyr_pPase_sf"/>
</dbReference>
<evidence type="ECO:0000313" key="3">
    <source>
        <dbReference type="EMBL" id="GEO41307.1"/>
    </source>
</evidence>
<dbReference type="GO" id="GO:0046685">
    <property type="term" value="P:response to arsenic-containing substance"/>
    <property type="evidence" value="ECO:0007669"/>
    <property type="project" value="UniProtKB-KW"/>
</dbReference>
<dbReference type="SMART" id="SM00226">
    <property type="entry name" value="LMWPc"/>
    <property type="match status" value="1"/>
</dbReference>
<dbReference type="PANTHER" id="PTHR43428:SF1">
    <property type="entry name" value="ARSENATE REDUCTASE"/>
    <property type="match status" value="1"/>
</dbReference>
<evidence type="ECO:0000256" key="1">
    <source>
        <dbReference type="ARBA" id="ARBA00022849"/>
    </source>
</evidence>
<gene>
    <name evidence="3" type="ORF">SAE02_54550</name>
</gene>